<dbReference type="Gene3D" id="3.40.50.1820">
    <property type="entry name" value="alpha/beta hydrolase"/>
    <property type="match status" value="1"/>
</dbReference>
<dbReference type="EMBL" id="JADGJH010000831">
    <property type="protein sequence ID" value="KAJ3122153.1"/>
    <property type="molecule type" value="Genomic_DNA"/>
</dbReference>
<evidence type="ECO:0000256" key="1">
    <source>
        <dbReference type="ARBA" id="ARBA00022801"/>
    </source>
</evidence>
<dbReference type="Pfam" id="PF00561">
    <property type="entry name" value="Abhydrolase_1"/>
    <property type="match status" value="1"/>
</dbReference>
<dbReference type="AlphaFoldDB" id="A0AAD5XGH6"/>
<feature type="domain" description="AB hydrolase-1" evidence="4">
    <location>
        <begin position="90"/>
        <end position="189"/>
    </location>
</feature>
<evidence type="ECO:0000256" key="2">
    <source>
        <dbReference type="ARBA" id="ARBA00038334"/>
    </source>
</evidence>
<keyword evidence="1" id="KW-0378">Hydrolase</keyword>
<comment type="similarity">
    <text evidence="2">Belongs to the AB hydrolase superfamily. Epoxide hydrolase family.</text>
</comment>
<dbReference type="InterPro" id="IPR000073">
    <property type="entry name" value="AB_hydrolase_1"/>
</dbReference>
<evidence type="ECO:0000313" key="5">
    <source>
        <dbReference type="EMBL" id="KAJ3122153.1"/>
    </source>
</evidence>
<evidence type="ECO:0000313" key="6">
    <source>
        <dbReference type="Proteomes" id="UP001211907"/>
    </source>
</evidence>
<keyword evidence="6" id="KW-1185">Reference proteome</keyword>
<comment type="caution">
    <text evidence="5">The sequence shown here is derived from an EMBL/GenBank/DDBJ whole genome shotgun (WGS) entry which is preliminary data.</text>
</comment>
<dbReference type="InterPro" id="IPR029058">
    <property type="entry name" value="AB_hydrolase_fold"/>
</dbReference>
<dbReference type="Proteomes" id="UP001211907">
    <property type="component" value="Unassembled WGS sequence"/>
</dbReference>
<accession>A0AAD5XGH6</accession>
<organism evidence="5 6">
    <name type="scientific">Physocladia obscura</name>
    <dbReference type="NCBI Taxonomy" id="109957"/>
    <lineage>
        <taxon>Eukaryota</taxon>
        <taxon>Fungi</taxon>
        <taxon>Fungi incertae sedis</taxon>
        <taxon>Chytridiomycota</taxon>
        <taxon>Chytridiomycota incertae sedis</taxon>
        <taxon>Chytridiomycetes</taxon>
        <taxon>Chytridiales</taxon>
        <taxon>Chytriomycetaceae</taxon>
        <taxon>Physocladia</taxon>
    </lineage>
</organism>
<proteinExistence type="inferred from homology"/>
<name>A0AAD5XGH6_9FUNG</name>
<dbReference type="PRINTS" id="PR00412">
    <property type="entry name" value="EPOXHYDRLASE"/>
</dbReference>
<feature type="signal peptide" evidence="3">
    <location>
        <begin position="1"/>
        <end position="19"/>
    </location>
</feature>
<dbReference type="PANTHER" id="PTHR43329">
    <property type="entry name" value="EPOXIDE HYDROLASE"/>
    <property type="match status" value="1"/>
</dbReference>
<protein>
    <recommendedName>
        <fullName evidence="4">AB hydrolase-1 domain-containing protein</fullName>
    </recommendedName>
</protein>
<sequence>MLSVVAVAVAALILTVTHPGQTIFRSPIEAAQTTQSPLQTTETPLNTKQTTALQLLLHANPPVIRTHISIPLHNAHPSFVTFAGPSTGKTVVLIHGFPETGLLSWSSQILFLGQNGYNVIVPDLRGFNGSYHADTPVSDYNYINAALDIKLLLEAFVPRVGHDSGALTTWVLVRDNPELFACVVQLAGVHDLAYMDLMLFSPWKFIKHSWYIICIRTFGSIFSLAERFLAANNFEMLVNVAFGTSIPGAYSVEDIEEYKDIWKKPFFLTSMKFQLAWYRYTAPFSHSLKLFNRGKSEIPSFIPVTLVWGAKDPYFPVEHLNSLILQRINHTKTIMYENNTHWLQREIPDEINRVLDEAFSKAFSFPSTMDN</sequence>
<keyword evidence="3" id="KW-0732">Signal</keyword>
<gene>
    <name evidence="5" type="ORF">HK100_012111</name>
</gene>
<evidence type="ECO:0000259" key="4">
    <source>
        <dbReference type="Pfam" id="PF00561"/>
    </source>
</evidence>
<dbReference type="GO" id="GO:0016787">
    <property type="term" value="F:hydrolase activity"/>
    <property type="evidence" value="ECO:0007669"/>
    <property type="project" value="UniProtKB-KW"/>
</dbReference>
<feature type="chain" id="PRO_5042194554" description="AB hydrolase-1 domain-containing protein" evidence="3">
    <location>
        <begin position="20"/>
        <end position="371"/>
    </location>
</feature>
<evidence type="ECO:0000256" key="3">
    <source>
        <dbReference type="SAM" id="SignalP"/>
    </source>
</evidence>
<dbReference type="SUPFAM" id="SSF53474">
    <property type="entry name" value="alpha/beta-Hydrolases"/>
    <property type="match status" value="1"/>
</dbReference>
<reference evidence="5" key="1">
    <citation type="submission" date="2020-05" db="EMBL/GenBank/DDBJ databases">
        <title>Phylogenomic resolution of chytrid fungi.</title>
        <authorList>
            <person name="Stajich J.E."/>
            <person name="Amses K."/>
            <person name="Simmons R."/>
            <person name="Seto K."/>
            <person name="Myers J."/>
            <person name="Bonds A."/>
            <person name="Quandt C.A."/>
            <person name="Barry K."/>
            <person name="Liu P."/>
            <person name="Grigoriev I."/>
            <person name="Longcore J.E."/>
            <person name="James T.Y."/>
        </authorList>
    </citation>
    <scope>NUCLEOTIDE SEQUENCE</scope>
    <source>
        <strain evidence="5">JEL0513</strain>
    </source>
</reference>
<dbReference type="InterPro" id="IPR000639">
    <property type="entry name" value="Epox_hydrolase-like"/>
</dbReference>